<dbReference type="EMBL" id="JAWHQM010000010">
    <property type="protein sequence ID" value="KAK5629022.1"/>
    <property type="molecule type" value="Genomic_DNA"/>
</dbReference>
<evidence type="ECO:0000256" key="6">
    <source>
        <dbReference type="ARBA" id="ARBA00023136"/>
    </source>
</evidence>
<dbReference type="Gene3D" id="1.20.1540.10">
    <property type="entry name" value="Rhomboid-like"/>
    <property type="match status" value="1"/>
</dbReference>
<dbReference type="PANTHER" id="PTHR43731">
    <property type="entry name" value="RHOMBOID PROTEASE"/>
    <property type="match status" value="1"/>
</dbReference>
<gene>
    <name evidence="9" type="ORF">RRF57_004737</name>
</gene>
<dbReference type="PANTHER" id="PTHR43731:SF14">
    <property type="entry name" value="PRESENILIN-ASSOCIATED RHOMBOID-LIKE PROTEIN, MITOCHONDRIAL"/>
    <property type="match status" value="1"/>
</dbReference>
<dbReference type="Pfam" id="PF01694">
    <property type="entry name" value="Rhomboid"/>
    <property type="match status" value="1"/>
</dbReference>
<dbReference type="InterPro" id="IPR022764">
    <property type="entry name" value="Peptidase_S54_rhomboid_dom"/>
</dbReference>
<feature type="transmembrane region" description="Helical" evidence="7">
    <location>
        <begin position="220"/>
        <end position="239"/>
    </location>
</feature>
<keyword evidence="6 7" id="KW-0472">Membrane</keyword>
<keyword evidence="4" id="KW-0378">Hydrolase</keyword>
<reference evidence="9 10" key="1">
    <citation type="submission" date="2023-10" db="EMBL/GenBank/DDBJ databases">
        <title>Draft genome sequence of Xylaria bambusicola isolate GMP-LS, the root and basal stem rot pathogen of sugarcane in Indonesia.</title>
        <authorList>
            <person name="Selvaraj P."/>
            <person name="Muralishankar V."/>
            <person name="Muruganantham S."/>
            <person name="Sp S."/>
            <person name="Haryani S."/>
            <person name="Lau K.J.X."/>
            <person name="Naqvi N.I."/>
        </authorList>
    </citation>
    <scope>NUCLEOTIDE SEQUENCE [LARGE SCALE GENOMIC DNA]</scope>
    <source>
        <strain evidence="9">GMP-LS</strain>
    </source>
</reference>
<dbReference type="GO" id="GO:0004252">
    <property type="term" value="F:serine-type endopeptidase activity"/>
    <property type="evidence" value="ECO:0007669"/>
    <property type="project" value="InterPro"/>
</dbReference>
<feature type="transmembrane region" description="Helical" evidence="7">
    <location>
        <begin position="149"/>
        <end position="172"/>
    </location>
</feature>
<protein>
    <recommendedName>
        <fullName evidence="8">Peptidase S54 rhomboid domain-containing protein</fullName>
    </recommendedName>
</protein>
<evidence type="ECO:0000256" key="3">
    <source>
        <dbReference type="ARBA" id="ARBA00022692"/>
    </source>
</evidence>
<evidence type="ECO:0000313" key="9">
    <source>
        <dbReference type="EMBL" id="KAK5629022.1"/>
    </source>
</evidence>
<evidence type="ECO:0000313" key="10">
    <source>
        <dbReference type="Proteomes" id="UP001305414"/>
    </source>
</evidence>
<proteinExistence type="inferred from homology"/>
<evidence type="ECO:0000256" key="5">
    <source>
        <dbReference type="ARBA" id="ARBA00022989"/>
    </source>
</evidence>
<sequence>MFRARSIPLRWRVSRSRPPNRSYSMQNGGHLRSLGPIIWSIGACSTIYLSCAFFDVYRDAQRVKARGRVFKSFEELENSGRATVHGMSNIIPGTSNFERSEFSVPDDAYDPYSLTTRVMGLTAAAHISYSTQPTMKTYFEHVPASSRNFTLLTSTFGHAGLLHLGINLYGMFYLMPHASIAPVLKGSDAHLTAFYLSAGIVSGLAHHLSAIWLQRGYLTPSLGASGALFALLGIVGTSFPSTQVGLIFLPGFSMRIDEAMAYIALFDAIGIFVRYPGLQFAHASHLCGLGLGVAYAKFGGDRKIWRPARKLGFKTMRALGLL</sequence>
<feature type="transmembrane region" description="Helical" evidence="7">
    <location>
        <begin position="259"/>
        <end position="275"/>
    </location>
</feature>
<dbReference type="AlphaFoldDB" id="A0AAN7UI90"/>
<dbReference type="GO" id="GO:0016020">
    <property type="term" value="C:membrane"/>
    <property type="evidence" value="ECO:0007669"/>
    <property type="project" value="UniProtKB-SubCell"/>
</dbReference>
<evidence type="ECO:0000256" key="1">
    <source>
        <dbReference type="ARBA" id="ARBA00004141"/>
    </source>
</evidence>
<dbReference type="InterPro" id="IPR035952">
    <property type="entry name" value="Rhomboid-like_sf"/>
</dbReference>
<comment type="subcellular location">
    <subcellularLocation>
        <location evidence="1">Membrane</location>
        <topology evidence="1">Multi-pass membrane protein</topology>
    </subcellularLocation>
</comment>
<name>A0AAN7UI90_9PEZI</name>
<dbReference type="GO" id="GO:0006465">
    <property type="term" value="P:signal peptide processing"/>
    <property type="evidence" value="ECO:0007669"/>
    <property type="project" value="TreeGrafter"/>
</dbReference>
<feature type="transmembrane region" description="Helical" evidence="7">
    <location>
        <begin position="192"/>
        <end position="213"/>
    </location>
</feature>
<dbReference type="SUPFAM" id="SSF144091">
    <property type="entry name" value="Rhomboid-like"/>
    <property type="match status" value="1"/>
</dbReference>
<organism evidence="9 10">
    <name type="scientific">Xylaria bambusicola</name>
    <dbReference type="NCBI Taxonomy" id="326684"/>
    <lineage>
        <taxon>Eukaryota</taxon>
        <taxon>Fungi</taxon>
        <taxon>Dikarya</taxon>
        <taxon>Ascomycota</taxon>
        <taxon>Pezizomycotina</taxon>
        <taxon>Sordariomycetes</taxon>
        <taxon>Xylariomycetidae</taxon>
        <taxon>Xylariales</taxon>
        <taxon>Xylariaceae</taxon>
        <taxon>Xylaria</taxon>
    </lineage>
</organism>
<evidence type="ECO:0000256" key="4">
    <source>
        <dbReference type="ARBA" id="ARBA00022801"/>
    </source>
</evidence>
<feature type="domain" description="Peptidase S54 rhomboid" evidence="8">
    <location>
        <begin position="149"/>
        <end position="297"/>
    </location>
</feature>
<comment type="caution">
    <text evidence="9">The sequence shown here is derived from an EMBL/GenBank/DDBJ whole genome shotgun (WGS) entry which is preliminary data.</text>
</comment>
<feature type="transmembrane region" description="Helical" evidence="7">
    <location>
        <begin position="37"/>
        <end position="57"/>
    </location>
</feature>
<evidence type="ECO:0000259" key="8">
    <source>
        <dbReference type="Pfam" id="PF01694"/>
    </source>
</evidence>
<evidence type="ECO:0000256" key="7">
    <source>
        <dbReference type="SAM" id="Phobius"/>
    </source>
</evidence>
<keyword evidence="3 7" id="KW-0812">Transmembrane</keyword>
<keyword evidence="5 7" id="KW-1133">Transmembrane helix</keyword>
<keyword evidence="10" id="KW-1185">Reference proteome</keyword>
<dbReference type="InterPro" id="IPR050925">
    <property type="entry name" value="Rhomboid_protease_S54"/>
</dbReference>
<accession>A0AAN7UI90</accession>
<evidence type="ECO:0000256" key="2">
    <source>
        <dbReference type="ARBA" id="ARBA00009045"/>
    </source>
</evidence>
<dbReference type="Proteomes" id="UP001305414">
    <property type="component" value="Unassembled WGS sequence"/>
</dbReference>
<comment type="similarity">
    <text evidence="2">Belongs to the peptidase S54 family.</text>
</comment>